<proteinExistence type="predicted"/>
<dbReference type="GO" id="GO:0016811">
    <property type="term" value="F:hydrolase activity, acting on carbon-nitrogen (but not peptide) bonds, in linear amides"/>
    <property type="evidence" value="ECO:0007669"/>
    <property type="project" value="InterPro"/>
</dbReference>
<sequence>MADLSVILPRVLIVSRRSLRKNKFVDFVGEYHLDLIVRYGVVPVIVPRVTGVHMLLDSFEPIHGVLLCEGEDIDPSHYEAEASGLLPEDDTVIDKEKDAIELSLAKLCLERNIPYLGICRGAQVLNVACGGTLYQDIGKELGRNCPEYRRVVHIDYEIYDGHRHVVRVVENTPLSEWFRDSLDGGKVEIRAQRFVPMAFVPDGLVEGFYDPDAYNPEEGKFIMGLQFHPERMRKPDSDEFDYPGCPAAYKCFGIGPCPPAEKRVIVNNFLFYIYFFYYFLGWICCVF</sequence>
<dbReference type="EMBL" id="CP093347">
    <property type="protein sequence ID" value="WOH00281.1"/>
    <property type="molecule type" value="Genomic_DNA"/>
</dbReference>
<keyword evidence="1" id="KW-0472">Membrane</keyword>
<keyword evidence="1" id="KW-0812">Transmembrane</keyword>
<dbReference type="Pfam" id="PF07722">
    <property type="entry name" value="Peptidase_C26"/>
    <property type="match status" value="1"/>
</dbReference>
<dbReference type="Proteomes" id="UP000077755">
    <property type="component" value="Chromosome 5"/>
</dbReference>
<dbReference type="InterPro" id="IPR029062">
    <property type="entry name" value="Class_I_gatase-like"/>
</dbReference>
<dbReference type="PANTHER" id="PTHR43235">
    <property type="entry name" value="GLUTAMINE AMIDOTRANSFERASE PB2B2.05-RELATED"/>
    <property type="match status" value="1"/>
</dbReference>
<dbReference type="PROSITE" id="PS51273">
    <property type="entry name" value="GATASE_TYPE_1"/>
    <property type="match status" value="1"/>
</dbReference>
<name>A0AAF0X1Y2_DAUCS</name>
<feature type="transmembrane region" description="Helical" evidence="1">
    <location>
        <begin position="269"/>
        <end position="286"/>
    </location>
</feature>
<protein>
    <recommendedName>
        <fullName evidence="4">Glutamine amidotransferase domain-containing protein</fullName>
    </recommendedName>
</protein>
<dbReference type="GO" id="GO:0005829">
    <property type="term" value="C:cytosol"/>
    <property type="evidence" value="ECO:0007669"/>
    <property type="project" value="TreeGrafter"/>
</dbReference>
<reference evidence="2" key="1">
    <citation type="journal article" date="2016" name="Nat. Genet.">
        <title>A high-quality carrot genome assembly provides new insights into carotenoid accumulation and asterid genome evolution.</title>
        <authorList>
            <person name="Iorizzo M."/>
            <person name="Ellison S."/>
            <person name="Senalik D."/>
            <person name="Zeng P."/>
            <person name="Satapoomin P."/>
            <person name="Huang J."/>
            <person name="Bowman M."/>
            <person name="Iovene M."/>
            <person name="Sanseverino W."/>
            <person name="Cavagnaro P."/>
            <person name="Yildiz M."/>
            <person name="Macko-Podgorni A."/>
            <person name="Moranska E."/>
            <person name="Grzebelus E."/>
            <person name="Grzebelus D."/>
            <person name="Ashrafi H."/>
            <person name="Zheng Z."/>
            <person name="Cheng S."/>
            <person name="Spooner D."/>
            <person name="Van Deynze A."/>
            <person name="Simon P."/>
        </authorList>
    </citation>
    <scope>NUCLEOTIDE SEQUENCE</scope>
    <source>
        <tissue evidence="2">Leaf</tissue>
    </source>
</reference>
<organism evidence="2 3">
    <name type="scientific">Daucus carota subsp. sativus</name>
    <name type="common">Carrot</name>
    <dbReference type="NCBI Taxonomy" id="79200"/>
    <lineage>
        <taxon>Eukaryota</taxon>
        <taxon>Viridiplantae</taxon>
        <taxon>Streptophyta</taxon>
        <taxon>Embryophyta</taxon>
        <taxon>Tracheophyta</taxon>
        <taxon>Spermatophyta</taxon>
        <taxon>Magnoliopsida</taxon>
        <taxon>eudicotyledons</taxon>
        <taxon>Gunneridae</taxon>
        <taxon>Pentapetalae</taxon>
        <taxon>asterids</taxon>
        <taxon>campanulids</taxon>
        <taxon>Apiales</taxon>
        <taxon>Apiaceae</taxon>
        <taxon>Apioideae</taxon>
        <taxon>Scandiceae</taxon>
        <taxon>Daucinae</taxon>
        <taxon>Daucus</taxon>
        <taxon>Daucus sect. Daucus</taxon>
    </lineage>
</organism>
<keyword evidence="1" id="KW-1133">Transmembrane helix</keyword>
<evidence type="ECO:0000256" key="1">
    <source>
        <dbReference type="SAM" id="Phobius"/>
    </source>
</evidence>
<evidence type="ECO:0000313" key="3">
    <source>
        <dbReference type="Proteomes" id="UP000077755"/>
    </source>
</evidence>
<gene>
    <name evidence="2" type="ORF">DCAR_0519640</name>
</gene>
<dbReference type="PANTHER" id="PTHR43235:SF1">
    <property type="entry name" value="GLUTAMINE AMIDOTRANSFERASE PB2B2.05-RELATED"/>
    <property type="match status" value="1"/>
</dbReference>
<dbReference type="SUPFAM" id="SSF52317">
    <property type="entry name" value="Class I glutamine amidotransferase-like"/>
    <property type="match status" value="1"/>
</dbReference>
<evidence type="ECO:0000313" key="2">
    <source>
        <dbReference type="EMBL" id="WOH00281.1"/>
    </source>
</evidence>
<dbReference type="InterPro" id="IPR044668">
    <property type="entry name" value="PuuD-like"/>
</dbReference>
<accession>A0AAF0X1Y2</accession>
<dbReference type="CDD" id="cd01745">
    <property type="entry name" value="GATase1_2"/>
    <property type="match status" value="1"/>
</dbReference>
<reference evidence="2" key="2">
    <citation type="submission" date="2022-03" db="EMBL/GenBank/DDBJ databases">
        <title>Draft title - Genomic analysis of global carrot germplasm unveils the trajectory of domestication and the origin of high carotenoid orange carrot.</title>
        <authorList>
            <person name="Iorizzo M."/>
            <person name="Ellison S."/>
            <person name="Senalik D."/>
            <person name="Macko-Podgorni A."/>
            <person name="Grzebelus D."/>
            <person name="Bostan H."/>
            <person name="Rolling W."/>
            <person name="Curaba J."/>
            <person name="Simon P."/>
        </authorList>
    </citation>
    <scope>NUCLEOTIDE SEQUENCE</scope>
    <source>
        <tissue evidence="2">Leaf</tissue>
    </source>
</reference>
<evidence type="ECO:0008006" key="4">
    <source>
        <dbReference type="Google" id="ProtNLM"/>
    </source>
</evidence>
<dbReference type="Gene3D" id="3.40.50.880">
    <property type="match status" value="1"/>
</dbReference>
<keyword evidence="3" id="KW-1185">Reference proteome</keyword>
<dbReference type="AlphaFoldDB" id="A0AAF0X1Y2"/>
<dbReference type="InterPro" id="IPR011697">
    <property type="entry name" value="Peptidase_C26"/>
</dbReference>